<sequence>MSSLQHAAAATMTSRAADSSAPTPIIEMNDVSFQYPGAEGMALQEIRLTVQPGEFIAIAGTNGSGKSTLCKCLNGLIPNYYVGDLSGSIQVAGMDASNETVSSLSRKVTYVFQDFENQLVRPTVYDEACFAPLNYGYADYRQRGERALAMLGLEPLRDQWIWQLSGGQKHMTALAGALALDPDVIIVDEPVAQLDPYHAKLIYDKLAMLNKQYGKTIIVIEHHTEFIADYCDKVVLMDSGTIRWIKPVQEALSCVDELAALNILPPQVTLAVRNWEARRGQLAAATARQLYPITLAEAAVYFQKDMEAVDARQKGYQPQAALPSTEQAETISGRESQALSLFANPVPALAKASDAASPQELIRFANVSYGYKTITRALHPVIRDLNLSIYEGERIALVGNNGAGKSTLLKLISGIRRPNKGELTVCGRLTKRHSPEQLSEFVSFIYQHPEEMFIEDSVRKDVEFFPKARKKEGYSAFVDEVLERLRLTKLQDRDGRLLSGGQQRRATLAIGLAMRPTVMLLDEPTASLDASSRREMTAMLAELQDQVKATLIATHDMQLVAEWANRVIVMHNGRVLLDTDTRSLFRELHVLEQAGLIPPQITLLSDRLGLEPPCLSVDELQSRLTGAAFVDTAEQLPREEVITSGSH</sequence>
<feature type="domain" description="ABC transporter" evidence="9">
    <location>
        <begin position="26"/>
        <end position="264"/>
    </location>
</feature>
<evidence type="ECO:0000256" key="5">
    <source>
        <dbReference type="ARBA" id="ARBA00022741"/>
    </source>
</evidence>
<dbReference type="SMART" id="SM00382">
    <property type="entry name" value="AAA"/>
    <property type="match status" value="2"/>
</dbReference>
<dbReference type="InterPro" id="IPR003593">
    <property type="entry name" value="AAA+_ATPase"/>
</dbReference>
<comment type="similarity">
    <text evidence="2">Belongs to the ABC transporter superfamily.</text>
</comment>
<dbReference type="SUPFAM" id="SSF52540">
    <property type="entry name" value="P-loop containing nucleoside triphosphate hydrolases"/>
    <property type="match status" value="2"/>
</dbReference>
<dbReference type="GO" id="GO:0005524">
    <property type="term" value="F:ATP binding"/>
    <property type="evidence" value="ECO:0007669"/>
    <property type="project" value="UniProtKB-KW"/>
</dbReference>
<dbReference type="GO" id="GO:0042626">
    <property type="term" value="F:ATPase-coupled transmembrane transporter activity"/>
    <property type="evidence" value="ECO:0007669"/>
    <property type="project" value="TreeGrafter"/>
</dbReference>
<keyword evidence="6 10" id="KW-0067">ATP-binding</keyword>
<evidence type="ECO:0000313" key="10">
    <source>
        <dbReference type="EMBL" id="SFE69819.1"/>
    </source>
</evidence>
<evidence type="ECO:0000256" key="2">
    <source>
        <dbReference type="ARBA" id="ARBA00005417"/>
    </source>
</evidence>
<dbReference type="Proteomes" id="UP000183410">
    <property type="component" value="Unassembled WGS sequence"/>
</dbReference>
<evidence type="ECO:0000256" key="3">
    <source>
        <dbReference type="ARBA" id="ARBA00022448"/>
    </source>
</evidence>
<comment type="subcellular location">
    <subcellularLocation>
        <location evidence="1">Cell membrane</location>
        <topology evidence="1">Peripheral membrane protein</topology>
    </subcellularLocation>
</comment>
<keyword evidence="3" id="KW-0813">Transport</keyword>
<keyword evidence="4" id="KW-1003">Cell membrane</keyword>
<proteinExistence type="inferred from homology"/>
<protein>
    <submittedName>
        <fullName evidence="10">Energy-coupling factor transport system ATP-binding protein</fullName>
    </submittedName>
</protein>
<dbReference type="InterPro" id="IPR015856">
    <property type="entry name" value="ABC_transpr_CbiO/EcfA_su"/>
</dbReference>
<evidence type="ECO:0000256" key="8">
    <source>
        <dbReference type="ARBA" id="ARBA00023136"/>
    </source>
</evidence>
<reference evidence="11" key="1">
    <citation type="submission" date="2016-10" db="EMBL/GenBank/DDBJ databases">
        <authorList>
            <person name="Varghese N."/>
            <person name="Submissions S."/>
        </authorList>
    </citation>
    <scope>NUCLEOTIDE SEQUENCE [LARGE SCALE GENOMIC DNA]</scope>
    <source>
        <strain evidence="11">CGMCC 1.10223</strain>
    </source>
</reference>
<keyword evidence="7" id="KW-1278">Translocase</keyword>
<keyword evidence="11" id="KW-1185">Reference proteome</keyword>
<dbReference type="GO" id="GO:0016887">
    <property type="term" value="F:ATP hydrolysis activity"/>
    <property type="evidence" value="ECO:0007669"/>
    <property type="project" value="InterPro"/>
</dbReference>
<organism evidence="10 11">
    <name type="scientific">Paenibacillus algorifonticola</name>
    <dbReference type="NCBI Taxonomy" id="684063"/>
    <lineage>
        <taxon>Bacteria</taxon>
        <taxon>Bacillati</taxon>
        <taxon>Bacillota</taxon>
        <taxon>Bacilli</taxon>
        <taxon>Bacillales</taxon>
        <taxon>Paenibacillaceae</taxon>
        <taxon>Paenibacillus</taxon>
    </lineage>
</organism>
<dbReference type="Pfam" id="PF00005">
    <property type="entry name" value="ABC_tran"/>
    <property type="match status" value="2"/>
</dbReference>
<dbReference type="CDD" id="cd03225">
    <property type="entry name" value="ABC_cobalt_CbiO_domain1"/>
    <property type="match status" value="2"/>
</dbReference>
<dbReference type="InterPro" id="IPR050095">
    <property type="entry name" value="ECF_ABC_transporter_ATP-bd"/>
</dbReference>
<dbReference type="InterPro" id="IPR003439">
    <property type="entry name" value="ABC_transporter-like_ATP-bd"/>
</dbReference>
<keyword evidence="8" id="KW-0472">Membrane</keyword>
<dbReference type="InterPro" id="IPR027417">
    <property type="entry name" value="P-loop_NTPase"/>
</dbReference>
<evidence type="ECO:0000256" key="6">
    <source>
        <dbReference type="ARBA" id="ARBA00022840"/>
    </source>
</evidence>
<evidence type="ECO:0000256" key="4">
    <source>
        <dbReference type="ARBA" id="ARBA00022475"/>
    </source>
</evidence>
<dbReference type="AlphaFoldDB" id="A0A1I2CN43"/>
<dbReference type="RefSeq" id="WP_063838025.1">
    <property type="nucleotide sequence ID" value="NZ_FONN01000005.1"/>
</dbReference>
<accession>A0A1I2CN43</accession>
<evidence type="ECO:0000259" key="9">
    <source>
        <dbReference type="PROSITE" id="PS50893"/>
    </source>
</evidence>
<dbReference type="GO" id="GO:0043190">
    <property type="term" value="C:ATP-binding cassette (ABC) transporter complex"/>
    <property type="evidence" value="ECO:0007669"/>
    <property type="project" value="TreeGrafter"/>
</dbReference>
<evidence type="ECO:0000313" key="11">
    <source>
        <dbReference type="Proteomes" id="UP000183410"/>
    </source>
</evidence>
<gene>
    <name evidence="10" type="ORF">SAMN04487969_105176</name>
</gene>
<evidence type="ECO:0000256" key="7">
    <source>
        <dbReference type="ARBA" id="ARBA00022967"/>
    </source>
</evidence>
<dbReference type="PANTHER" id="PTHR43553:SF24">
    <property type="entry name" value="ENERGY-COUPLING FACTOR TRANSPORTER ATP-BINDING PROTEIN ECFA1"/>
    <property type="match status" value="1"/>
</dbReference>
<feature type="domain" description="ABC transporter" evidence="9">
    <location>
        <begin position="362"/>
        <end position="597"/>
    </location>
</feature>
<dbReference type="PROSITE" id="PS50893">
    <property type="entry name" value="ABC_TRANSPORTER_2"/>
    <property type="match status" value="2"/>
</dbReference>
<dbReference type="PROSITE" id="PS00211">
    <property type="entry name" value="ABC_TRANSPORTER_1"/>
    <property type="match status" value="1"/>
</dbReference>
<dbReference type="PANTHER" id="PTHR43553">
    <property type="entry name" value="HEAVY METAL TRANSPORTER"/>
    <property type="match status" value="1"/>
</dbReference>
<evidence type="ECO:0000256" key="1">
    <source>
        <dbReference type="ARBA" id="ARBA00004202"/>
    </source>
</evidence>
<dbReference type="Gene3D" id="3.40.50.300">
    <property type="entry name" value="P-loop containing nucleotide triphosphate hydrolases"/>
    <property type="match status" value="2"/>
</dbReference>
<keyword evidence="5" id="KW-0547">Nucleotide-binding</keyword>
<dbReference type="EMBL" id="FONN01000005">
    <property type="protein sequence ID" value="SFE69819.1"/>
    <property type="molecule type" value="Genomic_DNA"/>
</dbReference>
<dbReference type="InterPro" id="IPR017871">
    <property type="entry name" value="ABC_transporter-like_CS"/>
</dbReference>
<name>A0A1I2CN43_9BACL</name>